<dbReference type="AlphaFoldDB" id="A0A420ICH9"/>
<dbReference type="PANTHER" id="PTHR42107">
    <property type="entry name" value="YALI0D24453P"/>
    <property type="match status" value="1"/>
</dbReference>
<gene>
    <name evidence="5" type="ORF">GcM1_248016</name>
</gene>
<evidence type="ECO:0000313" key="5">
    <source>
        <dbReference type="EMBL" id="RKF72248.1"/>
    </source>
</evidence>
<comment type="caution">
    <text evidence="5">The sequence shown here is derived from an EMBL/GenBank/DDBJ whole genome shotgun (WGS) entry which is preliminary data.</text>
</comment>
<dbReference type="EMBL" id="MCBS01024890">
    <property type="protein sequence ID" value="RKF72248.1"/>
    <property type="molecule type" value="Genomic_DNA"/>
</dbReference>
<reference evidence="5 6" key="1">
    <citation type="journal article" date="2018" name="BMC Genomics">
        <title>Comparative genome analyses reveal sequence features reflecting distinct modes of host-adaptation between dicot and monocot powdery mildew.</title>
        <authorList>
            <person name="Wu Y."/>
            <person name="Ma X."/>
            <person name="Pan Z."/>
            <person name="Kale S.D."/>
            <person name="Song Y."/>
            <person name="King H."/>
            <person name="Zhang Q."/>
            <person name="Presley C."/>
            <person name="Deng X."/>
            <person name="Wei C.I."/>
            <person name="Xiao S."/>
        </authorList>
    </citation>
    <scope>NUCLEOTIDE SEQUENCE [LARGE SCALE GENOMIC DNA]</scope>
    <source>
        <strain evidence="5">UMSG1</strain>
    </source>
</reference>
<feature type="compositionally biased region" description="Polar residues" evidence="3">
    <location>
        <begin position="360"/>
        <end position="370"/>
    </location>
</feature>
<accession>A0A420ICH9</accession>
<name>A0A420ICH9_9PEZI</name>
<sequence length="568" mass="64135">MSSDDSSELSSAPSDTENDIQVVKKNGLLKFFTKAVSKSTSTEQEPLHSVPKRDPSPAHDYILADNPDIAFIVMFRSRFTEAFPKSLANFGPQEFEQDIIQDVPGEGAESFMCALLSLLLNRKQDVKPGHYNRALEEAIQSHKSQWAKDWENKTPLSKGATFSSMVPEQRLTLLRTLILWALSSSDVIKGIIQSSYKQQRQEDDLNQPLSVQPWGSDSERRRYFLIEGLHDTQFRVYRESSCVYLKRTWWSVASNIDELKALAEKLQTQDGSQKARLLSGKILAAIPRFEAAEEKRKRREYRTTRKQLFRRLDPEFSIYEGRTRGKRVKYTLSDEEEDEKTDLHSSRRSTRNSGTGTTTEINQPTITQSGRYVKLRQGGTYGESVLRKTYTSSVNNQLENREIETEPYNKQTTSATISGRNGNSLKSVKTTGLKKTSDFSDLTSEEEDASEQDYHIDEETCPESDFDATGKFSGEDEDDQDNDHKRPMIKLPVSPPSPERKAATVNGITSEIETTKDNLASGLRDNDLAGSGSRTTKKINTSLCSSSTVADYRNSKNFQKIQSDQNSV</sequence>
<evidence type="ECO:0000256" key="1">
    <source>
        <dbReference type="ARBA" id="ARBA00004123"/>
    </source>
</evidence>
<dbReference type="PANTHER" id="PTHR42107:SF1">
    <property type="entry name" value="WHIM1 DOMAIN-CONTAINING PROTEIN"/>
    <property type="match status" value="1"/>
</dbReference>
<evidence type="ECO:0000256" key="2">
    <source>
        <dbReference type="ARBA" id="ARBA00023242"/>
    </source>
</evidence>
<dbReference type="Proteomes" id="UP000285326">
    <property type="component" value="Unassembled WGS sequence"/>
</dbReference>
<evidence type="ECO:0000256" key="3">
    <source>
        <dbReference type="SAM" id="MobiDB-lite"/>
    </source>
</evidence>
<feature type="region of interest" description="Disordered" evidence="3">
    <location>
        <begin position="330"/>
        <end position="370"/>
    </location>
</feature>
<dbReference type="GO" id="GO:0005634">
    <property type="term" value="C:nucleus"/>
    <property type="evidence" value="ECO:0007669"/>
    <property type="project" value="UniProtKB-SubCell"/>
</dbReference>
<feature type="region of interest" description="Disordered" evidence="3">
    <location>
        <begin position="37"/>
        <end position="59"/>
    </location>
</feature>
<protein>
    <recommendedName>
        <fullName evidence="4">WHIM1 domain-containing protein</fullName>
    </recommendedName>
</protein>
<feature type="compositionally biased region" description="Polar residues" evidence="3">
    <location>
        <begin position="532"/>
        <end position="541"/>
    </location>
</feature>
<evidence type="ECO:0000313" key="6">
    <source>
        <dbReference type="Proteomes" id="UP000285326"/>
    </source>
</evidence>
<keyword evidence="2" id="KW-0539">Nucleus</keyword>
<feature type="domain" description="WHIM1" evidence="4">
    <location>
        <begin position="148"/>
        <end position="192"/>
    </location>
</feature>
<proteinExistence type="predicted"/>
<evidence type="ECO:0000259" key="4">
    <source>
        <dbReference type="Pfam" id="PF15612"/>
    </source>
</evidence>
<comment type="subcellular location">
    <subcellularLocation>
        <location evidence="1">Nucleus</location>
    </subcellularLocation>
</comment>
<dbReference type="InterPro" id="IPR028942">
    <property type="entry name" value="WHIM1_dom"/>
</dbReference>
<organism evidence="5 6">
    <name type="scientific">Golovinomyces cichoracearum</name>
    <dbReference type="NCBI Taxonomy" id="62708"/>
    <lineage>
        <taxon>Eukaryota</taxon>
        <taxon>Fungi</taxon>
        <taxon>Dikarya</taxon>
        <taxon>Ascomycota</taxon>
        <taxon>Pezizomycotina</taxon>
        <taxon>Leotiomycetes</taxon>
        <taxon>Erysiphales</taxon>
        <taxon>Erysiphaceae</taxon>
        <taxon>Golovinomyces</taxon>
    </lineage>
</organism>
<feature type="region of interest" description="Disordered" evidence="3">
    <location>
        <begin position="397"/>
        <end position="541"/>
    </location>
</feature>
<feature type="compositionally biased region" description="Polar residues" evidence="3">
    <location>
        <begin position="408"/>
        <end position="442"/>
    </location>
</feature>
<dbReference type="Pfam" id="PF15612">
    <property type="entry name" value="WHIM1"/>
    <property type="match status" value="1"/>
</dbReference>